<dbReference type="RefSeq" id="WP_147306834.1">
    <property type="nucleotide sequence ID" value="NZ_QTTN01000024.1"/>
</dbReference>
<sequence>MSLRQFARGAVLALAMPWLIYFALNLYIKYRNRAPQDFAYHDSYFLAANVGWIGYLACAVMLLAVYSVVVVSFNWIWKRVKPGR</sequence>
<dbReference type="Proteomes" id="UP000256304">
    <property type="component" value="Unassembled WGS sequence"/>
</dbReference>
<dbReference type="AlphaFoldDB" id="A0A3D9RPZ8"/>
<reference evidence="2 3" key="1">
    <citation type="submission" date="2018-08" db="EMBL/GenBank/DDBJ databases">
        <title>Genomic Encyclopedia of Type Strains, Phase III (KMG-III): the genomes of soil and plant-associated and newly described type strains.</title>
        <authorList>
            <person name="Whitman W."/>
        </authorList>
    </citation>
    <scope>NUCLEOTIDE SEQUENCE [LARGE SCALE GENOMIC DNA]</scope>
    <source>
        <strain evidence="2 3">CGMCC 1.10966</strain>
    </source>
</reference>
<name>A0A3D9RPZ8_9BACL</name>
<accession>A0A3D9RPZ8</accession>
<keyword evidence="1" id="KW-0472">Membrane</keyword>
<proteinExistence type="predicted"/>
<feature type="transmembrane region" description="Helical" evidence="1">
    <location>
        <begin position="7"/>
        <end position="28"/>
    </location>
</feature>
<organism evidence="2 3">
    <name type="scientific">Paenibacillus taihuensis</name>
    <dbReference type="NCBI Taxonomy" id="1156355"/>
    <lineage>
        <taxon>Bacteria</taxon>
        <taxon>Bacillati</taxon>
        <taxon>Bacillota</taxon>
        <taxon>Bacilli</taxon>
        <taxon>Bacillales</taxon>
        <taxon>Paenibacillaceae</taxon>
        <taxon>Paenibacillus</taxon>
    </lineage>
</organism>
<feature type="transmembrane region" description="Helical" evidence="1">
    <location>
        <begin position="52"/>
        <end position="77"/>
    </location>
</feature>
<evidence type="ECO:0000313" key="3">
    <source>
        <dbReference type="Proteomes" id="UP000256304"/>
    </source>
</evidence>
<keyword evidence="1" id="KW-0812">Transmembrane</keyword>
<evidence type="ECO:0000256" key="1">
    <source>
        <dbReference type="SAM" id="Phobius"/>
    </source>
</evidence>
<dbReference type="EMBL" id="QTTN01000024">
    <property type="protein sequence ID" value="REE78813.1"/>
    <property type="molecule type" value="Genomic_DNA"/>
</dbReference>
<keyword evidence="3" id="KW-1185">Reference proteome</keyword>
<dbReference type="OrthoDB" id="2627093at2"/>
<keyword evidence="1" id="KW-1133">Transmembrane helix</keyword>
<evidence type="ECO:0008006" key="4">
    <source>
        <dbReference type="Google" id="ProtNLM"/>
    </source>
</evidence>
<evidence type="ECO:0000313" key="2">
    <source>
        <dbReference type="EMBL" id="REE78813.1"/>
    </source>
</evidence>
<protein>
    <recommendedName>
        <fullName evidence="4">Integral membrane protein</fullName>
    </recommendedName>
</protein>
<comment type="caution">
    <text evidence="2">The sequence shown here is derived from an EMBL/GenBank/DDBJ whole genome shotgun (WGS) entry which is preliminary data.</text>
</comment>
<gene>
    <name evidence="2" type="ORF">A8990_12491</name>
</gene>